<sequence length="106" mass="11896">MDMKPVDLQFAVHKNDQAGIRQQQLNHKPEMDQVLLGAENEKNAEHNRKASEKIGESEEAQIRKEGRQNDGQGGRGRQQRKAPPSQEAEPPKAVHPFKGSHIDLSL</sequence>
<dbReference type="KEGG" id="pchi:PC41400_21295"/>
<dbReference type="RefSeq" id="WP_042233033.1">
    <property type="nucleotide sequence ID" value="NZ_CP026520.1"/>
</dbReference>
<evidence type="ECO:0000256" key="1">
    <source>
        <dbReference type="SAM" id="MobiDB-lite"/>
    </source>
</evidence>
<proteinExistence type="predicted"/>
<organism evidence="3 4">
    <name type="scientific">Paenibacillus chitinolyticus</name>
    <dbReference type="NCBI Taxonomy" id="79263"/>
    <lineage>
        <taxon>Bacteria</taxon>
        <taxon>Bacillati</taxon>
        <taxon>Bacillota</taxon>
        <taxon>Bacilli</taxon>
        <taxon>Bacillales</taxon>
        <taxon>Paenibacillaceae</taxon>
        <taxon>Paenibacillus</taxon>
    </lineage>
</organism>
<dbReference type="Proteomes" id="UP001527202">
    <property type="component" value="Unassembled WGS sequence"/>
</dbReference>
<protein>
    <recommendedName>
        <fullName evidence="6">RNA polymerase subunit sigma</fullName>
    </recommendedName>
</protein>
<dbReference type="EMBL" id="CP026520">
    <property type="protein sequence ID" value="QAV20060.1"/>
    <property type="molecule type" value="Genomic_DNA"/>
</dbReference>
<dbReference type="Proteomes" id="UP000288943">
    <property type="component" value="Chromosome"/>
</dbReference>
<dbReference type="AlphaFoldDB" id="A0A410X0C3"/>
<reference evidence="2 5" key="2">
    <citation type="submission" date="2022-05" db="EMBL/GenBank/DDBJ databases">
        <title>Genome Sequencing of Bee-Associated Microbes.</title>
        <authorList>
            <person name="Dunlap C."/>
        </authorList>
    </citation>
    <scope>NUCLEOTIDE SEQUENCE [LARGE SCALE GENOMIC DNA]</scope>
    <source>
        <strain evidence="2 5">NRRL B-23120</strain>
    </source>
</reference>
<evidence type="ECO:0008006" key="6">
    <source>
        <dbReference type="Google" id="ProtNLM"/>
    </source>
</evidence>
<dbReference type="EMBL" id="JAMDMJ010000009">
    <property type="protein sequence ID" value="MCY9595873.1"/>
    <property type="molecule type" value="Genomic_DNA"/>
</dbReference>
<evidence type="ECO:0000313" key="2">
    <source>
        <dbReference type="EMBL" id="MCY9595873.1"/>
    </source>
</evidence>
<evidence type="ECO:0000313" key="3">
    <source>
        <dbReference type="EMBL" id="QAV20060.1"/>
    </source>
</evidence>
<feature type="region of interest" description="Disordered" evidence="1">
    <location>
        <begin position="39"/>
        <end position="106"/>
    </location>
</feature>
<keyword evidence="5" id="KW-1185">Reference proteome</keyword>
<dbReference type="OrthoDB" id="2476294at2"/>
<reference evidence="3 4" key="1">
    <citation type="submission" date="2018-01" db="EMBL/GenBank/DDBJ databases">
        <title>The whole genome sequencing and assembly of Paenibacillus chitinolyticus KCCM 41400 strain.</title>
        <authorList>
            <person name="Kim J.-Y."/>
            <person name="Park M.-K."/>
            <person name="Lee Y.-J."/>
            <person name="Yi H."/>
            <person name="Bahn Y.-S."/>
            <person name="Kim J.F."/>
            <person name="Lee D.-W."/>
        </authorList>
    </citation>
    <scope>NUCLEOTIDE SEQUENCE [LARGE SCALE GENOMIC DNA]</scope>
    <source>
        <strain evidence="3 4">KCCM 41400</strain>
    </source>
</reference>
<evidence type="ECO:0000313" key="4">
    <source>
        <dbReference type="Proteomes" id="UP000288943"/>
    </source>
</evidence>
<feature type="compositionally biased region" description="Basic and acidic residues" evidence="1">
    <location>
        <begin position="39"/>
        <end position="68"/>
    </location>
</feature>
<evidence type="ECO:0000313" key="5">
    <source>
        <dbReference type="Proteomes" id="UP001527202"/>
    </source>
</evidence>
<gene>
    <name evidence="2" type="ORF">M5X16_08815</name>
    <name evidence="3" type="ORF">PC41400_21295</name>
</gene>
<name>A0A410X0C3_9BACL</name>
<dbReference type="GeneID" id="95377331"/>
<accession>A0A410X0C3</accession>